<accession>A0A7S2SLS7</accession>
<dbReference type="InterPro" id="IPR042099">
    <property type="entry name" value="ANL_N_sf"/>
</dbReference>
<dbReference type="InterPro" id="IPR000873">
    <property type="entry name" value="AMP-dep_synth/lig_dom"/>
</dbReference>
<dbReference type="PANTHER" id="PTHR43767">
    <property type="entry name" value="LONG-CHAIN-FATTY-ACID--COA LIGASE"/>
    <property type="match status" value="1"/>
</dbReference>
<feature type="domain" description="AMP-dependent synthetase/ligase" evidence="1">
    <location>
        <begin position="19"/>
        <end position="145"/>
    </location>
</feature>
<dbReference type="AlphaFoldDB" id="A0A7S2SLS7"/>
<dbReference type="EMBL" id="HBHK01024463">
    <property type="protein sequence ID" value="CAD9703816.1"/>
    <property type="molecule type" value="Transcribed_RNA"/>
</dbReference>
<evidence type="ECO:0000313" key="2">
    <source>
        <dbReference type="EMBL" id="CAD9703816.1"/>
    </source>
</evidence>
<name>A0A7S2SLS7_9STRA</name>
<sequence>MLQFMRRRGFSTFPVRKVLEEQAIKFPTKNAVRLTEQDIRWTFAQLRDQSGAVGSGFYDVGLRPGDTVGVALGTNAEHVTVQLGGAAAGLRVASVTEGLTKEALAKMLKDQNVSVLVVSPEEVGTVYEVVPELQSKTVGDNVALDIAEYPSLRYVLQTGFSPMNGTYRFKDFLVYSPAVDHLSGLGPKDAKADIKFLVEIDGKTGGVKKEMSQQELLAAASKRAKELKMDADINVLFCANKDVASNLALGLIACTSKSTELVIPSSQYDEKAMIKANAQDKCAAEFS</sequence>
<gene>
    <name evidence="2" type="ORF">QSP1433_LOCUS15424</name>
</gene>
<organism evidence="2">
    <name type="scientific">Mucochytrium quahogii</name>
    <dbReference type="NCBI Taxonomy" id="96639"/>
    <lineage>
        <taxon>Eukaryota</taxon>
        <taxon>Sar</taxon>
        <taxon>Stramenopiles</taxon>
        <taxon>Bigyra</taxon>
        <taxon>Labyrinthulomycetes</taxon>
        <taxon>Thraustochytrida</taxon>
        <taxon>Thraustochytriidae</taxon>
        <taxon>Mucochytrium</taxon>
    </lineage>
</organism>
<dbReference type="PANTHER" id="PTHR43767:SF1">
    <property type="entry name" value="NONRIBOSOMAL PEPTIDE SYNTHASE PES1 (EUROFUNG)-RELATED"/>
    <property type="match status" value="1"/>
</dbReference>
<proteinExistence type="predicted"/>
<dbReference type="SUPFAM" id="SSF56801">
    <property type="entry name" value="Acetyl-CoA synthetase-like"/>
    <property type="match status" value="1"/>
</dbReference>
<dbReference type="Gene3D" id="3.40.50.12780">
    <property type="entry name" value="N-terminal domain of ligase-like"/>
    <property type="match status" value="1"/>
</dbReference>
<dbReference type="InterPro" id="IPR050237">
    <property type="entry name" value="ATP-dep_AMP-bd_enzyme"/>
</dbReference>
<reference evidence="2" key="1">
    <citation type="submission" date="2021-01" db="EMBL/GenBank/DDBJ databases">
        <authorList>
            <person name="Corre E."/>
            <person name="Pelletier E."/>
            <person name="Niang G."/>
            <person name="Scheremetjew M."/>
            <person name="Finn R."/>
            <person name="Kale V."/>
            <person name="Holt S."/>
            <person name="Cochrane G."/>
            <person name="Meng A."/>
            <person name="Brown T."/>
            <person name="Cohen L."/>
        </authorList>
    </citation>
    <scope>NUCLEOTIDE SEQUENCE</scope>
    <source>
        <strain evidence="2">NY070348D</strain>
    </source>
</reference>
<dbReference type="Pfam" id="PF00501">
    <property type="entry name" value="AMP-binding"/>
    <property type="match status" value="1"/>
</dbReference>
<protein>
    <recommendedName>
        <fullName evidence="1">AMP-dependent synthetase/ligase domain-containing protein</fullName>
    </recommendedName>
</protein>
<evidence type="ECO:0000259" key="1">
    <source>
        <dbReference type="Pfam" id="PF00501"/>
    </source>
</evidence>